<evidence type="ECO:0000313" key="2">
    <source>
        <dbReference type="EMBL" id="EFX05307.1"/>
    </source>
</evidence>
<dbReference type="EMBL" id="GL629735">
    <property type="protein sequence ID" value="EFX05307.1"/>
    <property type="molecule type" value="Genomic_DNA"/>
</dbReference>
<reference evidence="2 3" key="1">
    <citation type="journal article" date="2011" name="Proc. Natl. Acad. Sci. U.S.A.">
        <title>Genome and transcriptome analyses of the mountain pine beetle-fungal symbiont Grosmannia clavigera, a lodgepole pine pathogen.</title>
        <authorList>
            <person name="DiGuistini S."/>
            <person name="Wang Y."/>
            <person name="Liao N.Y."/>
            <person name="Taylor G."/>
            <person name="Tanguay P."/>
            <person name="Feau N."/>
            <person name="Henrissat B."/>
            <person name="Chan S.K."/>
            <person name="Hesse-Orce U."/>
            <person name="Alamouti S.M."/>
            <person name="Tsui C.K.M."/>
            <person name="Docking R.T."/>
            <person name="Levasseur A."/>
            <person name="Haridas S."/>
            <person name="Robertson G."/>
            <person name="Birol I."/>
            <person name="Holt R.A."/>
            <person name="Marra M.A."/>
            <person name="Hamelin R.C."/>
            <person name="Hirst M."/>
            <person name="Jones S.J.M."/>
            <person name="Bohlmann J."/>
            <person name="Breuil C."/>
        </authorList>
    </citation>
    <scope>NUCLEOTIDE SEQUENCE [LARGE SCALE GENOMIC DNA]</scope>
    <source>
        <strain evidence="3">kw1407 / UAMH 11150</strain>
    </source>
</reference>
<proteinExistence type="predicted"/>
<dbReference type="OrthoDB" id="3508621at2759"/>
<dbReference type="STRING" id="655863.F0X9J2"/>
<feature type="region of interest" description="Disordered" evidence="1">
    <location>
        <begin position="1"/>
        <end position="38"/>
    </location>
</feature>
<evidence type="ECO:0000313" key="3">
    <source>
        <dbReference type="Proteomes" id="UP000007796"/>
    </source>
</evidence>
<dbReference type="RefSeq" id="XP_014174789.1">
    <property type="nucleotide sequence ID" value="XM_014319314.1"/>
</dbReference>
<evidence type="ECO:0000256" key="1">
    <source>
        <dbReference type="SAM" id="MobiDB-lite"/>
    </source>
</evidence>
<dbReference type="HOGENOM" id="CLU_1740704_0_0_1"/>
<keyword evidence="3" id="KW-1185">Reference proteome</keyword>
<dbReference type="Proteomes" id="UP000007796">
    <property type="component" value="Unassembled WGS sequence"/>
</dbReference>
<name>F0X9J2_GROCL</name>
<accession>F0X9J2</accession>
<gene>
    <name evidence="2" type="ORF">CMQ_3376</name>
</gene>
<protein>
    <submittedName>
        <fullName evidence="2">Uncharacterized protein</fullName>
    </submittedName>
</protein>
<dbReference type="GeneID" id="25976469"/>
<dbReference type="AlphaFoldDB" id="F0X9J2"/>
<organism evidence="3">
    <name type="scientific">Grosmannia clavigera (strain kw1407 / UAMH 11150)</name>
    <name type="common">Blue stain fungus</name>
    <name type="synonym">Graphiocladiella clavigera</name>
    <dbReference type="NCBI Taxonomy" id="655863"/>
    <lineage>
        <taxon>Eukaryota</taxon>
        <taxon>Fungi</taxon>
        <taxon>Dikarya</taxon>
        <taxon>Ascomycota</taxon>
        <taxon>Pezizomycotina</taxon>
        <taxon>Sordariomycetes</taxon>
        <taxon>Sordariomycetidae</taxon>
        <taxon>Ophiostomatales</taxon>
        <taxon>Ophiostomataceae</taxon>
        <taxon>Leptographium</taxon>
    </lineage>
</organism>
<dbReference type="InParanoid" id="F0X9J2"/>
<sequence length="150" mass="15830">MAAAAEAVGSKSGTFTLATSVTPTPAPRARLPSGTAHADADDLADDLAADFSDLDLEDSSPITLGLSDAGTDSINELEQTSSLTGEIARMVPAVKDEQIVNMALILFLDALAIHCEDVNGGWSAHRHPFVFKDKDRTKIYEARVDGCLTN</sequence>
<feature type="compositionally biased region" description="Polar residues" evidence="1">
    <location>
        <begin position="11"/>
        <end position="23"/>
    </location>
</feature>